<evidence type="ECO:0000259" key="13">
    <source>
        <dbReference type="PROSITE" id="PS50990"/>
    </source>
</evidence>
<keyword evidence="8 10" id="KW-1133">Transmembrane helix</keyword>
<keyword evidence="5" id="KW-0547">Nucleotide-binding</keyword>
<dbReference type="InterPro" id="IPR039421">
    <property type="entry name" value="Type_1_exporter"/>
</dbReference>
<dbReference type="RefSeq" id="WP_113025766.1">
    <property type="nucleotide sequence ID" value="NZ_CAWNWQ010000013.1"/>
</dbReference>
<evidence type="ECO:0000256" key="5">
    <source>
        <dbReference type="ARBA" id="ARBA00022741"/>
    </source>
</evidence>
<dbReference type="Pfam" id="PF00005">
    <property type="entry name" value="ABC_tran"/>
    <property type="match status" value="1"/>
</dbReference>
<dbReference type="Proteomes" id="UP000250870">
    <property type="component" value="Unassembled WGS sequence"/>
</dbReference>
<proteinExistence type="predicted"/>
<keyword evidence="7 14" id="KW-0067">ATP-binding</keyword>
<comment type="caution">
    <text evidence="14">The sequence shown here is derived from an EMBL/GenBank/DDBJ whole genome shotgun (WGS) entry which is preliminary data.</text>
</comment>
<feature type="transmembrane region" description="Helical" evidence="10">
    <location>
        <begin position="162"/>
        <end position="180"/>
    </location>
</feature>
<dbReference type="Gene3D" id="3.40.50.300">
    <property type="entry name" value="P-loop containing nucleotide triphosphate hydrolases"/>
    <property type="match status" value="1"/>
</dbReference>
<dbReference type="SUPFAM" id="SSF52540">
    <property type="entry name" value="P-loop containing nucleoside triphosphate hydrolases"/>
    <property type="match status" value="1"/>
</dbReference>
<dbReference type="CDD" id="cd03228">
    <property type="entry name" value="ABCC_MRP_Like"/>
    <property type="match status" value="1"/>
</dbReference>
<dbReference type="SMART" id="SM00382">
    <property type="entry name" value="AAA"/>
    <property type="match status" value="1"/>
</dbReference>
<keyword evidence="6" id="KW-0378">Hydrolase</keyword>
<keyword evidence="3" id="KW-1003">Cell membrane</keyword>
<dbReference type="InterPro" id="IPR003439">
    <property type="entry name" value="ABC_transporter-like_ATP-bd"/>
</dbReference>
<keyword evidence="9 10" id="KW-0472">Membrane</keyword>
<dbReference type="InterPro" id="IPR003593">
    <property type="entry name" value="AAA+_ATPase"/>
</dbReference>
<dbReference type="Pfam" id="PF03412">
    <property type="entry name" value="Peptidase_C39"/>
    <property type="match status" value="1"/>
</dbReference>
<evidence type="ECO:0000256" key="1">
    <source>
        <dbReference type="ARBA" id="ARBA00004651"/>
    </source>
</evidence>
<feature type="domain" description="Peptidase C39" evidence="13">
    <location>
        <begin position="13"/>
        <end position="132"/>
    </location>
</feature>
<protein>
    <submittedName>
        <fullName evidence="14">ABC transporter ATP-binding protein</fullName>
    </submittedName>
</protein>
<keyword evidence="4 10" id="KW-0812">Transmembrane</keyword>
<dbReference type="InterPro" id="IPR017871">
    <property type="entry name" value="ABC_transporter-like_CS"/>
</dbReference>
<dbReference type="PROSITE" id="PS50929">
    <property type="entry name" value="ABC_TM1F"/>
    <property type="match status" value="1"/>
</dbReference>
<dbReference type="Gene3D" id="3.90.70.10">
    <property type="entry name" value="Cysteine proteinases"/>
    <property type="match status" value="1"/>
</dbReference>
<dbReference type="SUPFAM" id="SSF90123">
    <property type="entry name" value="ABC transporter transmembrane region"/>
    <property type="match status" value="1"/>
</dbReference>
<dbReference type="GO" id="GO:0005886">
    <property type="term" value="C:plasma membrane"/>
    <property type="evidence" value="ECO:0007669"/>
    <property type="project" value="UniProtKB-SubCell"/>
</dbReference>
<dbReference type="GO" id="GO:0008233">
    <property type="term" value="F:peptidase activity"/>
    <property type="evidence" value="ECO:0007669"/>
    <property type="project" value="InterPro"/>
</dbReference>
<evidence type="ECO:0000313" key="14">
    <source>
        <dbReference type="EMBL" id="RAW90784.1"/>
    </source>
</evidence>
<dbReference type="GO" id="GO:0006508">
    <property type="term" value="P:proteolysis"/>
    <property type="evidence" value="ECO:0007669"/>
    <property type="project" value="InterPro"/>
</dbReference>
<gene>
    <name evidence="14" type="ORF">CKY01_11280</name>
</gene>
<evidence type="ECO:0000256" key="7">
    <source>
        <dbReference type="ARBA" id="ARBA00022840"/>
    </source>
</evidence>
<dbReference type="PANTHER" id="PTHR43394">
    <property type="entry name" value="ATP-DEPENDENT PERMEASE MDL1, MITOCHONDRIAL"/>
    <property type="match status" value="1"/>
</dbReference>
<feature type="domain" description="ABC transporter" evidence="11">
    <location>
        <begin position="476"/>
        <end position="697"/>
    </location>
</feature>
<evidence type="ECO:0000256" key="2">
    <source>
        <dbReference type="ARBA" id="ARBA00022448"/>
    </source>
</evidence>
<evidence type="ECO:0000256" key="9">
    <source>
        <dbReference type="ARBA" id="ARBA00023136"/>
    </source>
</evidence>
<name>A0A329VGI9_9GAMM</name>
<evidence type="ECO:0000256" key="4">
    <source>
        <dbReference type="ARBA" id="ARBA00022692"/>
    </source>
</evidence>
<dbReference type="InterPro" id="IPR027417">
    <property type="entry name" value="P-loop_NTPase"/>
</dbReference>
<evidence type="ECO:0000313" key="15">
    <source>
        <dbReference type="Proteomes" id="UP000250870"/>
    </source>
</evidence>
<dbReference type="Pfam" id="PF00664">
    <property type="entry name" value="ABC_membrane"/>
    <property type="match status" value="1"/>
</dbReference>
<evidence type="ECO:0000256" key="6">
    <source>
        <dbReference type="ARBA" id="ARBA00022801"/>
    </source>
</evidence>
<dbReference type="AlphaFoldDB" id="A0A329VGI9"/>
<dbReference type="InterPro" id="IPR036640">
    <property type="entry name" value="ABC1_TM_sf"/>
</dbReference>
<sequence length="697" mass="77680">MFFRRKKIPVILQSEISECGLACLVMLAGYFGKRIDLAAARSIHEVTMDGMTLRNLVNAFEQVGMTSRASRVEIEDLHTITRPVILHWSFNHYVVLIKVNRKGAVIHDPAIGQRFISLRELSDKFTGVILEAWPIETFNKEPLEINVNVKDLFKGISGLGKILSGVLAISIVIELLSISVPAATQFTIDTLIRSNDIQGIYSLSIVVISALLAKSFFSVIRAITLMNLRYSLGVKWAEMFFNRVVSLKLPFFIKRHIGDISSRFQALCAIQESFDSNMISSALDAIVVFISIVVIINYSPILAIPPVFFSLFYAAIRIGLFNKFKTLKNETIIHESIQQSHFIESIRAITAIKMLNLDVLRRREWVNYVVNSTRSANRTFKMDLFTNTLGILLQGLSGVFILTTGAIYFDSGLSTGALFGVMLYGDMIVSRVIKLSDALSEFFLISMHCHRLTDVAVSPAESEGGEKFGSNISGSIIIKNLAYRYSQNQPYIFDGINLEILPGESVAIVGASGCGKSTLLNVLAGLYEPTNGEILINGKNISSMDKKSLRQKISFVMQDDKLLSGTIEKNITSFSEAPNHERMEECAYYAAIDDEIMKLPLGYETKIGDIGSTLSGGQRQRVAIARALYRRPSILLLDEATSNLDINNEKKITKAINALSITRVFIAHRPEMIKSADRIYNLDLKSWVNKNSYSELK</sequence>
<evidence type="ECO:0000256" key="8">
    <source>
        <dbReference type="ARBA" id="ARBA00022989"/>
    </source>
</evidence>
<evidence type="ECO:0000259" key="12">
    <source>
        <dbReference type="PROSITE" id="PS50929"/>
    </source>
</evidence>
<dbReference type="InterPro" id="IPR011527">
    <property type="entry name" value="ABC1_TM_dom"/>
</dbReference>
<dbReference type="Gene3D" id="1.20.1560.10">
    <property type="entry name" value="ABC transporter type 1, transmembrane domain"/>
    <property type="match status" value="1"/>
</dbReference>
<dbReference type="GO" id="GO:0016887">
    <property type="term" value="F:ATP hydrolysis activity"/>
    <property type="evidence" value="ECO:0007669"/>
    <property type="project" value="InterPro"/>
</dbReference>
<dbReference type="PANTHER" id="PTHR43394:SF1">
    <property type="entry name" value="ATP-BINDING CASSETTE SUB-FAMILY B MEMBER 10, MITOCHONDRIAL"/>
    <property type="match status" value="1"/>
</dbReference>
<evidence type="ECO:0000256" key="3">
    <source>
        <dbReference type="ARBA" id="ARBA00022475"/>
    </source>
</evidence>
<comment type="subcellular location">
    <subcellularLocation>
        <location evidence="1">Cell membrane</location>
        <topology evidence="1">Multi-pass membrane protein</topology>
    </subcellularLocation>
</comment>
<feature type="transmembrane region" description="Helical" evidence="10">
    <location>
        <begin position="302"/>
        <end position="320"/>
    </location>
</feature>
<feature type="transmembrane region" description="Helical" evidence="10">
    <location>
        <begin position="200"/>
        <end position="220"/>
    </location>
</feature>
<dbReference type="GO" id="GO:0005524">
    <property type="term" value="F:ATP binding"/>
    <property type="evidence" value="ECO:0007669"/>
    <property type="project" value="UniProtKB-KW"/>
</dbReference>
<keyword evidence="2" id="KW-0813">Transport</keyword>
<dbReference type="GO" id="GO:0015421">
    <property type="term" value="F:ABC-type oligopeptide transporter activity"/>
    <property type="evidence" value="ECO:0007669"/>
    <property type="project" value="TreeGrafter"/>
</dbReference>
<dbReference type="PROSITE" id="PS00211">
    <property type="entry name" value="ABC_TRANSPORTER_1"/>
    <property type="match status" value="1"/>
</dbReference>
<organism evidence="14 15">
    <name type="scientific">Photorhabdus laumondii subsp. clarkei</name>
    <dbReference type="NCBI Taxonomy" id="2029685"/>
    <lineage>
        <taxon>Bacteria</taxon>
        <taxon>Pseudomonadati</taxon>
        <taxon>Pseudomonadota</taxon>
        <taxon>Gammaproteobacteria</taxon>
        <taxon>Enterobacterales</taxon>
        <taxon>Morganellaceae</taxon>
        <taxon>Photorhabdus</taxon>
    </lineage>
</organism>
<dbReference type="EMBL" id="NSCI01000013">
    <property type="protein sequence ID" value="RAW90784.1"/>
    <property type="molecule type" value="Genomic_DNA"/>
</dbReference>
<dbReference type="PROSITE" id="PS50990">
    <property type="entry name" value="PEPTIDASE_C39"/>
    <property type="match status" value="1"/>
</dbReference>
<evidence type="ECO:0000259" key="11">
    <source>
        <dbReference type="PROSITE" id="PS50893"/>
    </source>
</evidence>
<reference evidence="14 15" key="1">
    <citation type="journal article" date="2018" name="Int. J. Syst. Evol. Microbiol.">
        <title>Whole-genome-based revisit of Photorhabdus phylogeny: proposal for the elevation of most Photorhabdus subspecies to the species level and description of one novel species Photorhabdus bodei sp. nov., and one novel subspecies Photorhabdus laumondii subsp. clarkei subsp. nov.</title>
        <authorList>
            <person name="Machado R.A.R."/>
            <person name="Wuthrich D."/>
            <person name="Kuhnert P."/>
            <person name="Arce C.C.M."/>
            <person name="Thonen L."/>
            <person name="Ruiz C."/>
            <person name="Zhang X."/>
            <person name="Robert C.A.M."/>
            <person name="Karimi J."/>
            <person name="Kamali S."/>
            <person name="Ma J."/>
            <person name="Bruggmann R."/>
            <person name="Erb M."/>
        </authorList>
    </citation>
    <scope>NUCLEOTIDE SEQUENCE [LARGE SCALE GENOMIC DNA]</scope>
    <source>
        <strain evidence="14 15">BOJ-47</strain>
    </source>
</reference>
<feature type="domain" description="ABC transmembrane type-1" evidence="12">
    <location>
        <begin position="165"/>
        <end position="442"/>
    </location>
</feature>
<dbReference type="FunFam" id="3.40.50.300:FF:000299">
    <property type="entry name" value="ABC transporter ATP-binding protein/permease"/>
    <property type="match status" value="1"/>
</dbReference>
<feature type="transmembrane region" description="Helical" evidence="10">
    <location>
        <begin position="384"/>
        <end position="409"/>
    </location>
</feature>
<accession>A0A329VGI9</accession>
<evidence type="ECO:0000256" key="10">
    <source>
        <dbReference type="SAM" id="Phobius"/>
    </source>
</evidence>
<feature type="transmembrane region" description="Helical" evidence="10">
    <location>
        <begin position="278"/>
        <end position="296"/>
    </location>
</feature>
<dbReference type="InterPro" id="IPR005074">
    <property type="entry name" value="Peptidase_C39"/>
</dbReference>
<dbReference type="PROSITE" id="PS50893">
    <property type="entry name" value="ABC_TRANSPORTER_2"/>
    <property type="match status" value="1"/>
</dbReference>